<dbReference type="Proteomes" id="UP000251205">
    <property type="component" value="Unassembled WGS sequence"/>
</dbReference>
<comment type="caution">
    <text evidence="2">The sequence shown here is derived from an EMBL/GenBank/DDBJ whole genome shotgun (WGS) entry which is preliminary data.</text>
</comment>
<evidence type="ECO:0000259" key="1">
    <source>
        <dbReference type="Pfam" id="PF01494"/>
    </source>
</evidence>
<organism evidence="2 3">
    <name type="scientific">Rhizobium tropici</name>
    <dbReference type="NCBI Taxonomy" id="398"/>
    <lineage>
        <taxon>Bacteria</taxon>
        <taxon>Pseudomonadati</taxon>
        <taxon>Pseudomonadota</taxon>
        <taxon>Alphaproteobacteria</taxon>
        <taxon>Hyphomicrobiales</taxon>
        <taxon>Rhizobiaceae</taxon>
        <taxon>Rhizobium/Agrobacterium group</taxon>
        <taxon>Rhizobium</taxon>
    </lineage>
</organism>
<gene>
    <name evidence="2" type="ORF">DQ393_16795</name>
</gene>
<reference evidence="2 3" key="1">
    <citation type="submission" date="2018-06" db="EMBL/GenBank/DDBJ databases">
        <title>Whole Genome Sequence of an efficient microsymbiont, Rhizobium tropici.</title>
        <authorList>
            <person name="Srinivasan R."/>
            <person name="Singh H.V."/>
            <person name="Srivastava R."/>
            <person name="Kumari B."/>
            <person name="Radhakrishna A."/>
        </authorList>
    </citation>
    <scope>NUCLEOTIDE SEQUENCE [LARGE SCALE GENOMIC DNA]</scope>
    <source>
        <strain evidence="2 3">IGFRI Rhizo-19</strain>
    </source>
</reference>
<evidence type="ECO:0000313" key="2">
    <source>
        <dbReference type="EMBL" id="RAX40283.1"/>
    </source>
</evidence>
<dbReference type="InterPro" id="IPR002938">
    <property type="entry name" value="FAD-bd"/>
</dbReference>
<dbReference type="Gene3D" id="3.50.50.60">
    <property type="entry name" value="FAD/NAD(P)-binding domain"/>
    <property type="match status" value="1"/>
</dbReference>
<dbReference type="InterPro" id="IPR051704">
    <property type="entry name" value="FAD_aromatic-hydroxylase"/>
</dbReference>
<name>A0A329YA67_RHITR</name>
<keyword evidence="2" id="KW-0503">Monooxygenase</keyword>
<evidence type="ECO:0000313" key="3">
    <source>
        <dbReference type="Proteomes" id="UP000251205"/>
    </source>
</evidence>
<dbReference type="InterPro" id="IPR036188">
    <property type="entry name" value="FAD/NAD-bd_sf"/>
</dbReference>
<dbReference type="SUPFAM" id="SSF51905">
    <property type="entry name" value="FAD/NAD(P)-binding domain"/>
    <property type="match status" value="1"/>
</dbReference>
<dbReference type="OrthoDB" id="5499180at2"/>
<dbReference type="Pfam" id="PF01494">
    <property type="entry name" value="FAD_binding_3"/>
    <property type="match status" value="1"/>
</dbReference>
<dbReference type="AlphaFoldDB" id="A0A329YA67"/>
<protein>
    <submittedName>
        <fullName evidence="2">FAD-binding monooxygenase</fullName>
    </submittedName>
</protein>
<dbReference type="EMBL" id="QMKK01000042">
    <property type="protein sequence ID" value="RAX40283.1"/>
    <property type="molecule type" value="Genomic_DNA"/>
</dbReference>
<sequence length="432" mass="47820">MVWRVTKRFRVRRLIADLDMPCFLYAVYLCIEYILHSFDIEGSLVNPSTSVFSPTHVDHPSVLVSGASFAGLATAYWMTTLGYRVTVIELASGLRRGGTPVDIEGETIGILSRMGMMEAVRAKALPPRGLEFKDEEDATLGGLTAASGPDDPSGLRYEIHRNDLLDILFESIDGVVEILFGRSLSQLEDGPAGVAVTFSDGSRGDYALVLGCDGNRSNTRELVFGDSDSSSYFMGGYFYLRVVPETGMLPANKTQIFSVPGLTAMLNGYEDRTDIALAFRSDRQIDYDYRDKEQQRRLIHDHFDGLGWKVPAMLAHVDTDGDFYFDRANQIRMKRWSKGRVALVGDAGYCVSPVAGMGGSMALIGAARLADALRRHPGDHATAFQEYEDKLRPFVEEVQERAAIDGMSLLFPADELEVAERDRKLREGIINL</sequence>
<dbReference type="PANTHER" id="PTHR46865">
    <property type="entry name" value="OXIDOREDUCTASE-RELATED"/>
    <property type="match status" value="1"/>
</dbReference>
<dbReference type="GO" id="GO:0004497">
    <property type="term" value="F:monooxygenase activity"/>
    <property type="evidence" value="ECO:0007669"/>
    <property type="project" value="UniProtKB-KW"/>
</dbReference>
<dbReference type="GO" id="GO:0071949">
    <property type="term" value="F:FAD binding"/>
    <property type="evidence" value="ECO:0007669"/>
    <property type="project" value="InterPro"/>
</dbReference>
<accession>A0A329YA67</accession>
<dbReference type="Gene3D" id="3.30.9.10">
    <property type="entry name" value="D-Amino Acid Oxidase, subunit A, domain 2"/>
    <property type="match status" value="1"/>
</dbReference>
<dbReference type="PRINTS" id="PR00420">
    <property type="entry name" value="RNGMNOXGNASE"/>
</dbReference>
<feature type="domain" description="FAD-binding" evidence="1">
    <location>
        <begin position="61"/>
        <end position="401"/>
    </location>
</feature>
<dbReference type="PANTHER" id="PTHR46865:SF2">
    <property type="entry name" value="MONOOXYGENASE"/>
    <property type="match status" value="1"/>
</dbReference>
<proteinExistence type="predicted"/>
<keyword evidence="2" id="KW-0560">Oxidoreductase</keyword>